<dbReference type="OrthoDB" id="4330189at2"/>
<proteinExistence type="predicted"/>
<accession>A0A4Q2SXB6</accession>
<organism evidence="2 3">
    <name type="scientific">Nocardioides zhouii</name>
    <dbReference type="NCBI Taxonomy" id="1168729"/>
    <lineage>
        <taxon>Bacteria</taxon>
        <taxon>Bacillati</taxon>
        <taxon>Actinomycetota</taxon>
        <taxon>Actinomycetes</taxon>
        <taxon>Propionibacteriales</taxon>
        <taxon>Nocardioidaceae</taxon>
        <taxon>Nocardioides</taxon>
    </lineage>
</organism>
<evidence type="ECO:0000313" key="3">
    <source>
        <dbReference type="Proteomes" id="UP000291101"/>
    </source>
</evidence>
<dbReference type="EMBL" id="SDWV01000011">
    <property type="protein sequence ID" value="RYC10552.1"/>
    <property type="molecule type" value="Genomic_DNA"/>
</dbReference>
<name>A0A4Q2SXB6_9ACTN</name>
<dbReference type="Proteomes" id="UP000291101">
    <property type="component" value="Unassembled WGS sequence"/>
</dbReference>
<sequence length="97" mass="10808">MTTFTDQPRFTGCPCGTTKAYIETGAPSLGVEDWLTPEDVVALLRGALSLGTLRNYRSARVGPAYIRIGRAVFYPRAEVSAWLAEQVRESEARWNDR</sequence>
<comment type="caution">
    <text evidence="2">The sequence shown here is derived from an EMBL/GenBank/DDBJ whole genome shotgun (WGS) entry which is preliminary data.</text>
</comment>
<protein>
    <submittedName>
        <fullName evidence="2">DNA-binding protein</fullName>
    </submittedName>
</protein>
<dbReference type="InterPro" id="IPR041657">
    <property type="entry name" value="HTH_17"/>
</dbReference>
<gene>
    <name evidence="2" type="ORF">EUA94_12195</name>
</gene>
<dbReference type="InterPro" id="IPR009061">
    <property type="entry name" value="DNA-bd_dom_put_sf"/>
</dbReference>
<feature type="domain" description="Helix-turn-helix" evidence="1">
    <location>
        <begin position="34"/>
        <end position="86"/>
    </location>
</feature>
<dbReference type="RefSeq" id="WP_129427154.1">
    <property type="nucleotide sequence ID" value="NZ_SDWV01000011.1"/>
</dbReference>
<evidence type="ECO:0000259" key="1">
    <source>
        <dbReference type="Pfam" id="PF12728"/>
    </source>
</evidence>
<evidence type="ECO:0000313" key="2">
    <source>
        <dbReference type="EMBL" id="RYC10552.1"/>
    </source>
</evidence>
<keyword evidence="3" id="KW-1185">Reference proteome</keyword>
<dbReference type="Pfam" id="PF12728">
    <property type="entry name" value="HTH_17"/>
    <property type="match status" value="1"/>
</dbReference>
<dbReference type="AlphaFoldDB" id="A0A4Q2SXB6"/>
<keyword evidence="2" id="KW-0238">DNA-binding</keyword>
<dbReference type="SUPFAM" id="SSF46955">
    <property type="entry name" value="Putative DNA-binding domain"/>
    <property type="match status" value="1"/>
</dbReference>
<reference evidence="2 3" key="1">
    <citation type="submission" date="2019-01" db="EMBL/GenBank/DDBJ databases">
        <title>Novel species of Nocardioides.</title>
        <authorList>
            <person name="Liu Q."/>
            <person name="X Y.-H."/>
        </authorList>
    </citation>
    <scope>NUCLEOTIDE SEQUENCE [LARGE SCALE GENOMIC DNA]</scope>
    <source>
        <strain evidence="2 3">HLT2-9</strain>
    </source>
</reference>
<dbReference type="GO" id="GO:0003677">
    <property type="term" value="F:DNA binding"/>
    <property type="evidence" value="ECO:0007669"/>
    <property type="project" value="UniProtKB-KW"/>
</dbReference>